<dbReference type="InterPro" id="IPR027417">
    <property type="entry name" value="P-loop_NTPase"/>
</dbReference>
<dbReference type="Proteomes" id="UP000199371">
    <property type="component" value="Unassembled WGS sequence"/>
</dbReference>
<accession>A0A1H6NC85</accession>
<keyword evidence="2" id="KW-1185">Reference proteome</keyword>
<protein>
    <recommendedName>
        <fullName evidence="3">Sulfotransferase family protein</fullName>
    </recommendedName>
</protein>
<evidence type="ECO:0000313" key="1">
    <source>
        <dbReference type="EMBL" id="SEI12648.1"/>
    </source>
</evidence>
<proteinExistence type="predicted"/>
<name>A0A1H6NC85_9GAMM</name>
<reference evidence="2" key="1">
    <citation type="submission" date="2016-10" db="EMBL/GenBank/DDBJ databases">
        <authorList>
            <person name="Varghese N."/>
            <person name="Submissions S."/>
        </authorList>
    </citation>
    <scope>NUCLEOTIDE SEQUENCE [LARGE SCALE GENOMIC DNA]</scope>
    <source>
        <strain evidence="2">DSM 17616</strain>
    </source>
</reference>
<organism evidence="1 2">
    <name type="scientific">Rheinheimera pacifica</name>
    <dbReference type="NCBI Taxonomy" id="173990"/>
    <lineage>
        <taxon>Bacteria</taxon>
        <taxon>Pseudomonadati</taxon>
        <taxon>Pseudomonadota</taxon>
        <taxon>Gammaproteobacteria</taxon>
        <taxon>Chromatiales</taxon>
        <taxon>Chromatiaceae</taxon>
        <taxon>Rheinheimera</taxon>
    </lineage>
</organism>
<dbReference type="AlphaFoldDB" id="A0A1H6NC85"/>
<evidence type="ECO:0000313" key="2">
    <source>
        <dbReference type="Proteomes" id="UP000199371"/>
    </source>
</evidence>
<dbReference type="RefSeq" id="WP_177172305.1">
    <property type="nucleotide sequence ID" value="NZ_FNXF01000025.1"/>
</dbReference>
<dbReference type="STRING" id="173990.SAMN05660691_03984"/>
<dbReference type="SUPFAM" id="SSF52540">
    <property type="entry name" value="P-loop containing nucleoside triphosphate hydrolases"/>
    <property type="match status" value="1"/>
</dbReference>
<dbReference type="Gene3D" id="3.40.50.300">
    <property type="entry name" value="P-loop containing nucleotide triphosphate hydrolases"/>
    <property type="match status" value="1"/>
</dbReference>
<gene>
    <name evidence="1" type="ORF">SAMN05660691_03984</name>
</gene>
<sequence>MNDLTQRYIKLLHNRQQLQQLAAQHSMAHFCDLLARYLDWPDLTEQQILTFLRQQNARAVVPASTEFNRCWFPYAYQSNQQSVRWLLANEKPQQPFLADYIAANRPSLLATLIQPYSLLADLLAVATPAKVAPALLIFHWSRTGSTLLASSMMSVAGCLVLSESMLISDVLTDPVWQDRTKELLQLLVHLQSGPWPECSSIIIKTNAWDLQQWRLWQTAFPDAKNLCLIRQPAAILRSHQREAGRHMVKQRVTVWLDDNCQAEDLITYQQQKLTQLMQFTAQLVKTGNSTLIDYQQLIQLSNTQWQQLTGLALSDSEIMTWQQHLKLDAKNSGQFYRPAEPAASDCSPELAQQYHLLHLQCHDWNADELNHLPAV</sequence>
<evidence type="ECO:0008006" key="3">
    <source>
        <dbReference type="Google" id="ProtNLM"/>
    </source>
</evidence>
<dbReference type="EMBL" id="FNXF01000025">
    <property type="protein sequence ID" value="SEI12648.1"/>
    <property type="molecule type" value="Genomic_DNA"/>
</dbReference>